<accession>N6UG58</accession>
<feature type="compositionally biased region" description="Polar residues" evidence="1">
    <location>
        <begin position="38"/>
        <end position="49"/>
    </location>
</feature>
<feature type="region of interest" description="Disordered" evidence="1">
    <location>
        <begin position="75"/>
        <end position="103"/>
    </location>
</feature>
<dbReference type="STRING" id="77166.N6UG58"/>
<dbReference type="Proteomes" id="UP000030742">
    <property type="component" value="Unassembled WGS sequence"/>
</dbReference>
<dbReference type="HOGENOM" id="CLU_2266436_0_0_1"/>
<reference evidence="2 4" key="1">
    <citation type="journal article" date="2013" name="Genome Biol.">
        <title>Draft genome of the mountain pine beetle, Dendroctonus ponderosae Hopkins, a major forest pest.</title>
        <authorList>
            <person name="Keeling C.I."/>
            <person name="Yuen M.M."/>
            <person name="Liao N.Y."/>
            <person name="Docking T.R."/>
            <person name="Chan S.K."/>
            <person name="Taylor G.A."/>
            <person name="Palmquist D.L."/>
            <person name="Jackman S.D."/>
            <person name="Nguyen A."/>
            <person name="Li M."/>
            <person name="Henderson H."/>
            <person name="Janes J.K."/>
            <person name="Zhao Y."/>
            <person name="Pandoh P."/>
            <person name="Moore R."/>
            <person name="Sperling F.A."/>
            <person name="Huber D.P."/>
            <person name="Birol I."/>
            <person name="Jones S.J."/>
            <person name="Bohlmann J."/>
        </authorList>
    </citation>
    <scope>NUCLEOTIDE SEQUENCE</scope>
</reference>
<dbReference type="OrthoDB" id="10252174at2759"/>
<evidence type="ECO:0000313" key="3">
    <source>
        <dbReference type="EMBL" id="ERL90253.1"/>
    </source>
</evidence>
<feature type="region of interest" description="Disordered" evidence="1">
    <location>
        <begin position="30"/>
        <end position="49"/>
    </location>
</feature>
<organism evidence="2">
    <name type="scientific">Dendroctonus ponderosae</name>
    <name type="common">Mountain pine beetle</name>
    <dbReference type="NCBI Taxonomy" id="77166"/>
    <lineage>
        <taxon>Eukaryota</taxon>
        <taxon>Metazoa</taxon>
        <taxon>Ecdysozoa</taxon>
        <taxon>Arthropoda</taxon>
        <taxon>Hexapoda</taxon>
        <taxon>Insecta</taxon>
        <taxon>Pterygota</taxon>
        <taxon>Neoptera</taxon>
        <taxon>Endopterygota</taxon>
        <taxon>Coleoptera</taxon>
        <taxon>Polyphaga</taxon>
        <taxon>Cucujiformia</taxon>
        <taxon>Curculionidae</taxon>
        <taxon>Scolytinae</taxon>
        <taxon>Dendroctonus</taxon>
    </lineage>
</organism>
<sequence length="103" mass="11572">MSFSPSLSLVRLQDLKQWQGSYDNLLQQSRNKPENHIETASQQDSFNSVNLGEWDQKKIAPPKPFEQLLEEKLADNPPTGAAVKPKKPFLRKGQGLARGEKNG</sequence>
<name>N6UG58_DENPD</name>
<proteinExistence type="predicted"/>
<feature type="non-terminal residue" evidence="2">
    <location>
        <position position="1"/>
    </location>
</feature>
<evidence type="ECO:0000313" key="2">
    <source>
        <dbReference type="EMBL" id="ENN77627.1"/>
    </source>
</evidence>
<gene>
    <name evidence="3" type="ORF">D910_07605</name>
    <name evidence="2" type="ORF">YQE_05921</name>
</gene>
<evidence type="ECO:0000256" key="1">
    <source>
        <dbReference type="SAM" id="MobiDB-lite"/>
    </source>
</evidence>
<dbReference type="AlphaFoldDB" id="N6UG58"/>
<protein>
    <submittedName>
        <fullName evidence="2">Uncharacterized protein</fullName>
    </submittedName>
</protein>
<evidence type="ECO:0000313" key="4">
    <source>
        <dbReference type="Proteomes" id="UP000030742"/>
    </source>
</evidence>
<dbReference type="EMBL" id="KB632225">
    <property type="protein sequence ID" value="ERL90253.1"/>
    <property type="molecule type" value="Genomic_DNA"/>
</dbReference>
<dbReference type="EMBL" id="KB740941">
    <property type="protein sequence ID" value="ENN77627.1"/>
    <property type="molecule type" value="Genomic_DNA"/>
</dbReference>